<dbReference type="InterPro" id="IPR051803">
    <property type="entry name" value="TA_system_RelE-like_toxin"/>
</dbReference>
<protein>
    <submittedName>
        <fullName evidence="3">Toxin ParE1/3/4</fullName>
    </submittedName>
</protein>
<dbReference type="PANTHER" id="PTHR33755">
    <property type="entry name" value="TOXIN PARE1-RELATED"/>
    <property type="match status" value="1"/>
</dbReference>
<keyword evidence="4" id="KW-1185">Reference proteome</keyword>
<dbReference type="EMBL" id="FNUY01000013">
    <property type="protein sequence ID" value="SEG78067.1"/>
    <property type="molecule type" value="Genomic_DNA"/>
</dbReference>
<accession>A0A1H6CZ31</accession>
<evidence type="ECO:0000313" key="4">
    <source>
        <dbReference type="Proteomes" id="UP000236743"/>
    </source>
</evidence>
<dbReference type="Pfam" id="PF05016">
    <property type="entry name" value="ParE_toxin"/>
    <property type="match status" value="1"/>
</dbReference>
<dbReference type="InterPro" id="IPR007712">
    <property type="entry name" value="RelE/ParE_toxin"/>
</dbReference>
<evidence type="ECO:0000313" key="3">
    <source>
        <dbReference type="EMBL" id="SEG78067.1"/>
    </source>
</evidence>
<dbReference type="OrthoDB" id="5457915at2"/>
<sequence>MGFPCRFTRLAESDLEEIALFIAMDSPRDALAFVAELRAHCEIIALQPEAYALREEYGAGVRITAHGRYLIFHAVRDGALVIERVLHGARHLSALKL</sequence>
<dbReference type="InterPro" id="IPR035093">
    <property type="entry name" value="RelE/ParE_toxin_dom_sf"/>
</dbReference>
<name>A0A1H6CZ31_9HYPH</name>
<gene>
    <name evidence="3" type="ORF">SAMN04488115_11392</name>
</gene>
<organism evidence="3 4">
    <name type="scientific">Bosea lathyri</name>
    <dbReference type="NCBI Taxonomy" id="1036778"/>
    <lineage>
        <taxon>Bacteria</taxon>
        <taxon>Pseudomonadati</taxon>
        <taxon>Pseudomonadota</taxon>
        <taxon>Alphaproteobacteria</taxon>
        <taxon>Hyphomicrobiales</taxon>
        <taxon>Boseaceae</taxon>
        <taxon>Bosea</taxon>
    </lineage>
</organism>
<keyword evidence="2" id="KW-1277">Toxin-antitoxin system</keyword>
<dbReference type="PANTHER" id="PTHR33755:SF6">
    <property type="entry name" value="PLASMID STABILIZATION SYSTEM PROTEIN"/>
    <property type="match status" value="1"/>
</dbReference>
<dbReference type="Gene3D" id="3.30.2310.20">
    <property type="entry name" value="RelE-like"/>
    <property type="match status" value="1"/>
</dbReference>
<reference evidence="3 4" key="1">
    <citation type="submission" date="2016-10" db="EMBL/GenBank/DDBJ databases">
        <authorList>
            <person name="de Groot N.N."/>
        </authorList>
    </citation>
    <scope>NUCLEOTIDE SEQUENCE [LARGE SCALE GENOMIC DNA]</scope>
    <source>
        <strain evidence="3 4">DSM 26656</strain>
    </source>
</reference>
<dbReference type="Proteomes" id="UP000236743">
    <property type="component" value="Unassembled WGS sequence"/>
</dbReference>
<evidence type="ECO:0000256" key="1">
    <source>
        <dbReference type="ARBA" id="ARBA00006226"/>
    </source>
</evidence>
<comment type="similarity">
    <text evidence="1">Belongs to the RelE toxin family.</text>
</comment>
<dbReference type="AlphaFoldDB" id="A0A1H6CZ31"/>
<proteinExistence type="inferred from homology"/>
<evidence type="ECO:0000256" key="2">
    <source>
        <dbReference type="ARBA" id="ARBA00022649"/>
    </source>
</evidence>